<protein>
    <recommendedName>
        <fullName evidence="9">Small ribosomal subunit protein mS40</fullName>
    </recommendedName>
    <alternativeName>
        <fullName evidence="8">28S ribosomal protein S18-2, mitochondrial</fullName>
    </alternativeName>
    <alternativeName>
        <fullName evidence="10">28S ribosomal protein S18b, mitochondrial</fullName>
    </alternativeName>
</protein>
<dbReference type="FunFam" id="4.10.640.10:FF:000008">
    <property type="entry name" value="28S ribosomal protein S18b, mitochondrial"/>
    <property type="match status" value="1"/>
</dbReference>
<dbReference type="PANTHER" id="PTHR13329:SF2">
    <property type="entry name" value="SMALL RIBOSOMAL SUBUNIT PROTEIN MS40"/>
    <property type="match status" value="1"/>
</dbReference>
<dbReference type="InterPro" id="IPR036870">
    <property type="entry name" value="Ribosomal_bS18_sf"/>
</dbReference>
<evidence type="ECO:0000313" key="13">
    <source>
        <dbReference type="RefSeq" id="XP_025421796.1"/>
    </source>
</evidence>
<dbReference type="PANTHER" id="PTHR13329">
    <property type="entry name" value="MITOCHONDRIAL RIBOSOMAL PROTEIN S18B"/>
    <property type="match status" value="1"/>
</dbReference>
<dbReference type="RefSeq" id="XP_025421796.1">
    <property type="nucleotide sequence ID" value="XM_025566011.1"/>
</dbReference>
<gene>
    <name evidence="11" type="primary">MRPS18B</name>
    <name evidence="13" type="synonym">LOC112691665</name>
    <name evidence="11" type="ORF">g.69898</name>
</gene>
<keyword evidence="7" id="KW-0687">Ribonucleoprotein</keyword>
<dbReference type="EMBL" id="GGMS01010054">
    <property type="protein sequence ID" value="MBY79257.1"/>
    <property type="molecule type" value="Transcribed_RNA"/>
</dbReference>
<sequence length="194" mass="22425">MFLNSIRTLSCILYKAPNSISTGNNFAFKNGRNICTSLVKYNESLINKDEKQVSPKDRSTIIPVETSIKYLKSEAYKITYGDNEVWKEYRRNHKGSIPPKKTRKMCIRANMIATGNPCPICRDEYLVLDYRNVDLLKQFISPYSGKLLSYSLTGLCQKQHEKLIIAVQKAKDWGLIKFDLPVKTYNYDDYKNSK</sequence>
<dbReference type="Proteomes" id="UP000694846">
    <property type="component" value="Unplaced"/>
</dbReference>
<dbReference type="InterPro" id="IPR040054">
    <property type="entry name" value="MRPS18B"/>
</dbReference>
<dbReference type="Gene3D" id="4.10.640.10">
    <property type="entry name" value="Ribosomal protein S18"/>
    <property type="match status" value="1"/>
</dbReference>
<organism evidence="11">
    <name type="scientific">Sipha flava</name>
    <name type="common">yellow sugarcane aphid</name>
    <dbReference type="NCBI Taxonomy" id="143950"/>
    <lineage>
        <taxon>Eukaryota</taxon>
        <taxon>Metazoa</taxon>
        <taxon>Ecdysozoa</taxon>
        <taxon>Arthropoda</taxon>
        <taxon>Hexapoda</taxon>
        <taxon>Insecta</taxon>
        <taxon>Pterygota</taxon>
        <taxon>Neoptera</taxon>
        <taxon>Paraneoptera</taxon>
        <taxon>Hemiptera</taxon>
        <taxon>Sternorrhyncha</taxon>
        <taxon>Aphidomorpha</taxon>
        <taxon>Aphidoidea</taxon>
        <taxon>Aphididae</taxon>
        <taxon>Sipha</taxon>
    </lineage>
</organism>
<dbReference type="GO" id="GO:0005763">
    <property type="term" value="C:mitochondrial small ribosomal subunit"/>
    <property type="evidence" value="ECO:0007669"/>
    <property type="project" value="UniProtKB-ARBA"/>
</dbReference>
<dbReference type="InterPro" id="IPR001648">
    <property type="entry name" value="Ribosomal_bS18"/>
</dbReference>
<dbReference type="Pfam" id="PF01084">
    <property type="entry name" value="Ribosomal_S18"/>
    <property type="match status" value="1"/>
</dbReference>
<evidence type="ECO:0000256" key="10">
    <source>
        <dbReference type="ARBA" id="ARBA00035515"/>
    </source>
</evidence>
<dbReference type="GO" id="GO:0032543">
    <property type="term" value="P:mitochondrial translation"/>
    <property type="evidence" value="ECO:0007669"/>
    <property type="project" value="InterPro"/>
</dbReference>
<keyword evidence="6" id="KW-0496">Mitochondrion</keyword>
<proteinExistence type="inferred from homology"/>
<evidence type="ECO:0000313" key="11">
    <source>
        <dbReference type="EMBL" id="MBY79257.1"/>
    </source>
</evidence>
<evidence type="ECO:0000256" key="3">
    <source>
        <dbReference type="ARBA" id="ARBA00022553"/>
    </source>
</evidence>
<keyword evidence="4" id="KW-0809">Transit peptide</keyword>
<keyword evidence="12" id="KW-1185">Reference proteome</keyword>
<dbReference type="OrthoDB" id="21463at2759"/>
<accession>A0A2S2QNE1</accession>
<dbReference type="GO" id="GO:0003735">
    <property type="term" value="F:structural constituent of ribosome"/>
    <property type="evidence" value="ECO:0007669"/>
    <property type="project" value="InterPro"/>
</dbReference>
<keyword evidence="3" id="KW-0597">Phosphoprotein</keyword>
<evidence type="ECO:0000313" key="12">
    <source>
        <dbReference type="Proteomes" id="UP000694846"/>
    </source>
</evidence>
<evidence type="ECO:0000256" key="5">
    <source>
        <dbReference type="ARBA" id="ARBA00022980"/>
    </source>
</evidence>
<evidence type="ECO:0000256" key="1">
    <source>
        <dbReference type="ARBA" id="ARBA00004173"/>
    </source>
</evidence>
<comment type="similarity">
    <text evidence="2">Belongs to the bacterial ribosomal protein bS18 family. Mitochondrion-specific ribosomal protein mS40 subfamily.</text>
</comment>
<name>A0A2S2QNE1_9HEMI</name>
<evidence type="ECO:0000256" key="4">
    <source>
        <dbReference type="ARBA" id="ARBA00022946"/>
    </source>
</evidence>
<comment type="subcellular location">
    <subcellularLocation>
        <location evidence="1">Mitochondrion</location>
    </subcellularLocation>
</comment>
<reference evidence="11" key="1">
    <citation type="submission" date="2018-04" db="EMBL/GenBank/DDBJ databases">
        <title>Transcriptome assembly of Sipha flava.</title>
        <authorList>
            <person name="Scully E.D."/>
            <person name="Geib S.M."/>
            <person name="Palmer N.A."/>
            <person name="Koch K."/>
            <person name="Bradshaw J."/>
            <person name="Heng-Moss T."/>
            <person name="Sarath G."/>
        </authorList>
    </citation>
    <scope>NUCLEOTIDE SEQUENCE</scope>
</reference>
<reference evidence="13" key="2">
    <citation type="submission" date="2025-04" db="UniProtKB">
        <authorList>
            <consortium name="RefSeq"/>
        </authorList>
    </citation>
    <scope>IDENTIFICATION</scope>
    <source>
        <tissue evidence="13">Whole body</tissue>
    </source>
</reference>
<evidence type="ECO:0000256" key="6">
    <source>
        <dbReference type="ARBA" id="ARBA00023128"/>
    </source>
</evidence>
<dbReference type="SUPFAM" id="SSF46911">
    <property type="entry name" value="Ribosomal protein S18"/>
    <property type="match status" value="1"/>
</dbReference>
<keyword evidence="5 11" id="KW-0689">Ribosomal protein</keyword>
<evidence type="ECO:0000256" key="9">
    <source>
        <dbReference type="ARBA" id="ARBA00035130"/>
    </source>
</evidence>
<dbReference type="AlphaFoldDB" id="A0A2S2QNE1"/>
<evidence type="ECO:0000256" key="7">
    <source>
        <dbReference type="ARBA" id="ARBA00023274"/>
    </source>
</evidence>
<evidence type="ECO:0000256" key="8">
    <source>
        <dbReference type="ARBA" id="ARBA00032055"/>
    </source>
</evidence>
<evidence type="ECO:0000256" key="2">
    <source>
        <dbReference type="ARBA" id="ARBA00006136"/>
    </source>
</evidence>